<dbReference type="OrthoDB" id="9046151at2"/>
<evidence type="ECO:0000256" key="1">
    <source>
        <dbReference type="ARBA" id="ARBA00004196"/>
    </source>
</evidence>
<dbReference type="Gene3D" id="3.90.76.10">
    <property type="entry name" value="Dipeptide-binding Protein, Domain 1"/>
    <property type="match status" value="1"/>
</dbReference>
<dbReference type="GO" id="GO:1904680">
    <property type="term" value="F:peptide transmembrane transporter activity"/>
    <property type="evidence" value="ECO:0007669"/>
    <property type="project" value="TreeGrafter"/>
</dbReference>
<evidence type="ECO:0000259" key="6">
    <source>
        <dbReference type="Pfam" id="PF00496"/>
    </source>
</evidence>
<dbReference type="GO" id="GO:0042597">
    <property type="term" value="C:periplasmic space"/>
    <property type="evidence" value="ECO:0007669"/>
    <property type="project" value="UniProtKB-ARBA"/>
</dbReference>
<dbReference type="SUPFAM" id="SSF53850">
    <property type="entry name" value="Periplasmic binding protein-like II"/>
    <property type="match status" value="1"/>
</dbReference>
<dbReference type="GO" id="GO:0030313">
    <property type="term" value="C:cell envelope"/>
    <property type="evidence" value="ECO:0007669"/>
    <property type="project" value="UniProtKB-SubCell"/>
</dbReference>
<dbReference type="Pfam" id="PF00496">
    <property type="entry name" value="SBP_bac_5"/>
    <property type="match status" value="1"/>
</dbReference>
<dbReference type="PIRSF" id="PIRSF002741">
    <property type="entry name" value="MppA"/>
    <property type="match status" value="1"/>
</dbReference>
<gene>
    <name evidence="7" type="ORF">BXY45_12536</name>
</gene>
<accession>A0A315ZW46</accession>
<reference evidence="7 8" key="1">
    <citation type="submission" date="2018-03" db="EMBL/GenBank/DDBJ databases">
        <title>Genomic Encyclopedia of Archaeal and Bacterial Type Strains, Phase II (KMG-II): from individual species to whole genera.</title>
        <authorList>
            <person name="Goeker M."/>
        </authorList>
    </citation>
    <scope>NUCLEOTIDE SEQUENCE [LARGE SCALE GENOMIC DNA]</scope>
    <source>
        <strain evidence="7 8">DSM 44889</strain>
    </source>
</reference>
<dbReference type="PANTHER" id="PTHR30290">
    <property type="entry name" value="PERIPLASMIC BINDING COMPONENT OF ABC TRANSPORTER"/>
    <property type="match status" value="1"/>
</dbReference>
<evidence type="ECO:0000256" key="3">
    <source>
        <dbReference type="ARBA" id="ARBA00022448"/>
    </source>
</evidence>
<feature type="signal peptide" evidence="5">
    <location>
        <begin position="1"/>
        <end position="37"/>
    </location>
</feature>
<dbReference type="GO" id="GO:0043190">
    <property type="term" value="C:ATP-binding cassette (ABC) transporter complex"/>
    <property type="evidence" value="ECO:0007669"/>
    <property type="project" value="InterPro"/>
</dbReference>
<dbReference type="Gene3D" id="3.40.190.10">
    <property type="entry name" value="Periplasmic binding protein-like II"/>
    <property type="match status" value="1"/>
</dbReference>
<feature type="domain" description="Solute-binding protein family 5" evidence="6">
    <location>
        <begin position="107"/>
        <end position="466"/>
    </location>
</feature>
<dbReference type="Proteomes" id="UP000245469">
    <property type="component" value="Unassembled WGS sequence"/>
</dbReference>
<dbReference type="AlphaFoldDB" id="A0A315ZW46"/>
<dbReference type="RefSeq" id="WP_109775787.1">
    <property type="nucleotide sequence ID" value="NZ_QGDQ01000025.1"/>
</dbReference>
<dbReference type="GO" id="GO:0015833">
    <property type="term" value="P:peptide transport"/>
    <property type="evidence" value="ECO:0007669"/>
    <property type="project" value="TreeGrafter"/>
</dbReference>
<keyword evidence="4 5" id="KW-0732">Signal</keyword>
<organism evidence="7 8">
    <name type="scientific">Quadrisphaera granulorum</name>
    <dbReference type="NCBI Taxonomy" id="317664"/>
    <lineage>
        <taxon>Bacteria</taxon>
        <taxon>Bacillati</taxon>
        <taxon>Actinomycetota</taxon>
        <taxon>Actinomycetes</taxon>
        <taxon>Kineosporiales</taxon>
        <taxon>Kineosporiaceae</taxon>
        <taxon>Quadrisphaera</taxon>
    </lineage>
</organism>
<protein>
    <submittedName>
        <fullName evidence="7">Peptide/nickel transport system substrate-binding protein</fullName>
    </submittedName>
</protein>
<evidence type="ECO:0000313" key="7">
    <source>
        <dbReference type="EMBL" id="PWJ49569.1"/>
    </source>
</evidence>
<evidence type="ECO:0000313" key="8">
    <source>
        <dbReference type="Proteomes" id="UP000245469"/>
    </source>
</evidence>
<evidence type="ECO:0000256" key="2">
    <source>
        <dbReference type="ARBA" id="ARBA00005695"/>
    </source>
</evidence>
<proteinExistence type="inferred from homology"/>
<name>A0A315ZW46_9ACTN</name>
<comment type="subcellular location">
    <subcellularLocation>
        <location evidence="1">Cell envelope</location>
    </subcellularLocation>
</comment>
<dbReference type="PROSITE" id="PS51257">
    <property type="entry name" value="PROKAR_LIPOPROTEIN"/>
    <property type="match status" value="1"/>
</dbReference>
<dbReference type="InterPro" id="IPR039424">
    <property type="entry name" value="SBP_5"/>
</dbReference>
<keyword evidence="3" id="KW-0813">Transport</keyword>
<dbReference type="InterPro" id="IPR030678">
    <property type="entry name" value="Peptide/Ni-bd"/>
</dbReference>
<keyword evidence="8" id="KW-1185">Reference proteome</keyword>
<feature type="chain" id="PRO_5039563015" evidence="5">
    <location>
        <begin position="38"/>
        <end position="548"/>
    </location>
</feature>
<dbReference type="InterPro" id="IPR000914">
    <property type="entry name" value="SBP_5_dom"/>
</dbReference>
<sequence>MVSSTTRRRLRARPRALVAAAVAAVAVLAGCTAQAPADGSSSGSGTSGGTKPLNVAFSVAPTTIDPASGCTLDDARLTMALYVQLLQPGQTTDKNGVPSVDPTTADPYFAKSYEVSPDGLTYTFTLQEGWTFPSGTPMDAEAVKYSLDRTTAIGGCGSAIVNDLYLSPTLIKQVTAVDPTTVTVQLSTPDPDFPLALATPAGSIVDPSVVEANGGITAGKPNEWMASHEAGSGPFRLKSFEPGTKAVLEKDPNFKGQPPASDEINVSWVKTDSAMLLQVQNGELDVATGLSKNSAKSLEGGDATQVIASTATANMQMLMPNDKAPWDNAKVREAVTYAIPYQDILDNVLKGYGQLYYGPIPPSMPGYDASVAGPRTYDLAKAKQLMSEAGVSGPVEVTLDTISGDANQASIATILQSSLQQIGITVKVNPLSESAWGEAVYGQKTQAALRLDGPAVFNAGYYLSYDERCGISYNTGVICVPGNAALLDTVRTSSDEAARTQALNQLQANWVAASPKAILYLDATAVAVKKGTTYLWNPITDMRTWKAA</sequence>
<dbReference type="PANTHER" id="PTHR30290:SF10">
    <property type="entry name" value="PERIPLASMIC OLIGOPEPTIDE-BINDING PROTEIN-RELATED"/>
    <property type="match status" value="1"/>
</dbReference>
<dbReference type="EMBL" id="QGDQ01000025">
    <property type="protein sequence ID" value="PWJ49569.1"/>
    <property type="molecule type" value="Genomic_DNA"/>
</dbReference>
<comment type="similarity">
    <text evidence="2">Belongs to the bacterial solute-binding protein 5 family.</text>
</comment>
<evidence type="ECO:0000256" key="5">
    <source>
        <dbReference type="SAM" id="SignalP"/>
    </source>
</evidence>
<comment type="caution">
    <text evidence="7">The sequence shown here is derived from an EMBL/GenBank/DDBJ whole genome shotgun (WGS) entry which is preliminary data.</text>
</comment>
<dbReference type="Gene3D" id="3.10.105.10">
    <property type="entry name" value="Dipeptide-binding Protein, Domain 3"/>
    <property type="match status" value="1"/>
</dbReference>
<evidence type="ECO:0000256" key="4">
    <source>
        <dbReference type="ARBA" id="ARBA00022729"/>
    </source>
</evidence>
<dbReference type="CDD" id="cd08512">
    <property type="entry name" value="PBP2_NikA_DppA_OppA_like_7"/>
    <property type="match status" value="1"/>
</dbReference>